<evidence type="ECO:0000256" key="1">
    <source>
        <dbReference type="SAM" id="SignalP"/>
    </source>
</evidence>
<accession>A0A8D8LJ84</accession>
<proteinExistence type="predicted"/>
<dbReference type="AlphaFoldDB" id="A0A8D8LJ84"/>
<reference evidence="2" key="1">
    <citation type="submission" date="2021-05" db="EMBL/GenBank/DDBJ databases">
        <authorList>
            <person name="Alioto T."/>
            <person name="Alioto T."/>
            <person name="Gomez Garrido J."/>
        </authorList>
    </citation>
    <scope>NUCLEOTIDE SEQUENCE</scope>
</reference>
<feature type="signal peptide" evidence="1">
    <location>
        <begin position="1"/>
        <end position="21"/>
    </location>
</feature>
<feature type="chain" id="PRO_5034704505" description="Secreted protein" evidence="1">
    <location>
        <begin position="22"/>
        <end position="103"/>
    </location>
</feature>
<keyword evidence="1" id="KW-0732">Signal</keyword>
<evidence type="ECO:0000313" key="2">
    <source>
        <dbReference type="EMBL" id="CAG6609538.1"/>
    </source>
</evidence>
<sequence length="103" mass="12071">MFTPDFFLIMLSLPLFQLSLCITLRHVPINSQPGFTSCAWPRYGRRKLRHGHILPTSNYTLLPKGNQYLRVHWVSSCYTIMQLLLLRGLSSYFSDFFTILIFL</sequence>
<evidence type="ECO:0008006" key="3">
    <source>
        <dbReference type="Google" id="ProtNLM"/>
    </source>
</evidence>
<name>A0A8D8LJ84_9HEMI</name>
<organism evidence="2">
    <name type="scientific">Cacopsylla melanoneura</name>
    <dbReference type="NCBI Taxonomy" id="428564"/>
    <lineage>
        <taxon>Eukaryota</taxon>
        <taxon>Metazoa</taxon>
        <taxon>Ecdysozoa</taxon>
        <taxon>Arthropoda</taxon>
        <taxon>Hexapoda</taxon>
        <taxon>Insecta</taxon>
        <taxon>Pterygota</taxon>
        <taxon>Neoptera</taxon>
        <taxon>Paraneoptera</taxon>
        <taxon>Hemiptera</taxon>
        <taxon>Sternorrhyncha</taxon>
        <taxon>Psylloidea</taxon>
        <taxon>Psyllidae</taxon>
        <taxon>Psyllinae</taxon>
        <taxon>Cacopsylla</taxon>
    </lineage>
</organism>
<dbReference type="EMBL" id="HBUF01015009">
    <property type="protein sequence ID" value="CAG6609538.1"/>
    <property type="molecule type" value="Transcribed_RNA"/>
</dbReference>
<protein>
    <recommendedName>
        <fullName evidence="3">Secreted protein</fullName>
    </recommendedName>
</protein>